<evidence type="ECO:0000313" key="3">
    <source>
        <dbReference type="Proteomes" id="UP000324832"/>
    </source>
</evidence>
<proteinExistence type="predicted"/>
<dbReference type="EMBL" id="FZQP02006825">
    <property type="protein sequence ID" value="VVD04041.1"/>
    <property type="molecule type" value="Genomic_DNA"/>
</dbReference>
<keyword evidence="1" id="KW-0175">Coiled coil</keyword>
<protein>
    <submittedName>
        <fullName evidence="2">Uncharacterized protein</fullName>
    </submittedName>
</protein>
<reference evidence="2 3" key="1">
    <citation type="submission" date="2017-07" db="EMBL/GenBank/DDBJ databases">
        <authorList>
            <person name="Talla V."/>
            <person name="Backstrom N."/>
        </authorList>
    </citation>
    <scope>NUCLEOTIDE SEQUENCE [LARGE SCALE GENOMIC DNA]</scope>
</reference>
<gene>
    <name evidence="2" type="ORF">LSINAPIS_LOCUS13896</name>
</gene>
<evidence type="ECO:0000313" key="2">
    <source>
        <dbReference type="EMBL" id="VVD04041.1"/>
    </source>
</evidence>
<accession>A0A5E4R226</accession>
<organism evidence="2 3">
    <name type="scientific">Leptidea sinapis</name>
    <dbReference type="NCBI Taxonomy" id="189913"/>
    <lineage>
        <taxon>Eukaryota</taxon>
        <taxon>Metazoa</taxon>
        <taxon>Ecdysozoa</taxon>
        <taxon>Arthropoda</taxon>
        <taxon>Hexapoda</taxon>
        <taxon>Insecta</taxon>
        <taxon>Pterygota</taxon>
        <taxon>Neoptera</taxon>
        <taxon>Endopterygota</taxon>
        <taxon>Lepidoptera</taxon>
        <taxon>Glossata</taxon>
        <taxon>Ditrysia</taxon>
        <taxon>Papilionoidea</taxon>
        <taxon>Pieridae</taxon>
        <taxon>Dismorphiinae</taxon>
        <taxon>Leptidea</taxon>
    </lineage>
</organism>
<dbReference type="Proteomes" id="UP000324832">
    <property type="component" value="Unassembled WGS sequence"/>
</dbReference>
<keyword evidence="3" id="KW-1185">Reference proteome</keyword>
<feature type="coiled-coil region" evidence="1">
    <location>
        <begin position="23"/>
        <end position="50"/>
    </location>
</feature>
<evidence type="ECO:0000256" key="1">
    <source>
        <dbReference type="SAM" id="Coils"/>
    </source>
</evidence>
<sequence length="177" mass="20014">MEELKLHMSELFNSQMTGIKDAIINLKDTIKAQNSRIQQLEDRVSQLEKSTDLSVLENKIQKLSIKIVEQGQTLLANDIEISGCPEVQNESAMHIIKTVAHKIGISINEKDIVNVERVGPRRPEEKDKPQNITNFKSTNRSQTYIRSVADKIDDYYDLGEEGGRSAKIADHALDLKK</sequence>
<dbReference type="AlphaFoldDB" id="A0A5E4R226"/>
<name>A0A5E4R226_9NEOP</name>